<evidence type="ECO:0000313" key="5">
    <source>
        <dbReference type="Proteomes" id="UP000284842"/>
    </source>
</evidence>
<organism evidence="4 5">
    <name type="scientific">Panaeolus cyanescens</name>
    <dbReference type="NCBI Taxonomy" id="181874"/>
    <lineage>
        <taxon>Eukaryota</taxon>
        <taxon>Fungi</taxon>
        <taxon>Dikarya</taxon>
        <taxon>Basidiomycota</taxon>
        <taxon>Agaricomycotina</taxon>
        <taxon>Agaricomycetes</taxon>
        <taxon>Agaricomycetidae</taxon>
        <taxon>Agaricales</taxon>
        <taxon>Agaricineae</taxon>
        <taxon>Galeropsidaceae</taxon>
        <taxon>Panaeolus</taxon>
    </lineage>
</organism>
<dbReference type="Pfam" id="PF20152">
    <property type="entry name" value="DUF6534"/>
    <property type="match status" value="1"/>
</dbReference>
<sequence length="362" mass="39708">MDADAMRAAFVSLVLPYLSALFIGTLVTWGLQGVLCVQVYNYHLAFPNDPLHMKALVYFSLCLELAQTFMVTSDGYDVYALGFGDVVNLDDLHLLWITLPILGGIVGLLCHLTFAYRLCILSRSKVVGAAITLLSLSASITAFTFGAKLFNAKLLSTLITVKHIYLVCGLWNGFGAACDALIAACMTFYLSRSQTGFRATDQLITRITRLTIETGLATATASIASAILFVGFRDKLNICVYFIVPAIMINKLYAITILATFNNRPHNMHGGAPALPDIENSFESEQKTFSRHVDRKTSGKEIRIGRTVVQQVWTDGLPVEHIEMYGEETASNNSNSHDESSPKKRSHSLTSPLEGDIGTKKH</sequence>
<dbReference type="EMBL" id="NHTK01005932">
    <property type="protein sequence ID" value="PPQ70985.1"/>
    <property type="molecule type" value="Genomic_DNA"/>
</dbReference>
<dbReference type="STRING" id="181874.A0A409VXJ2"/>
<dbReference type="Proteomes" id="UP000284842">
    <property type="component" value="Unassembled WGS sequence"/>
</dbReference>
<feature type="transmembrane region" description="Helical" evidence="2">
    <location>
        <begin position="126"/>
        <end position="150"/>
    </location>
</feature>
<keyword evidence="5" id="KW-1185">Reference proteome</keyword>
<proteinExistence type="predicted"/>
<evidence type="ECO:0000259" key="3">
    <source>
        <dbReference type="Pfam" id="PF20152"/>
    </source>
</evidence>
<feature type="region of interest" description="Disordered" evidence="1">
    <location>
        <begin position="328"/>
        <end position="362"/>
    </location>
</feature>
<reference evidence="4 5" key="1">
    <citation type="journal article" date="2018" name="Evol. Lett.">
        <title>Horizontal gene cluster transfer increased hallucinogenic mushroom diversity.</title>
        <authorList>
            <person name="Reynolds H.T."/>
            <person name="Vijayakumar V."/>
            <person name="Gluck-Thaler E."/>
            <person name="Korotkin H.B."/>
            <person name="Matheny P.B."/>
            <person name="Slot J.C."/>
        </authorList>
    </citation>
    <scope>NUCLEOTIDE SEQUENCE [LARGE SCALE GENOMIC DNA]</scope>
    <source>
        <strain evidence="4 5">2629</strain>
    </source>
</reference>
<dbReference type="OrthoDB" id="2536347at2759"/>
<feature type="domain" description="DUF6534" evidence="3">
    <location>
        <begin position="176"/>
        <end position="265"/>
    </location>
</feature>
<evidence type="ECO:0000256" key="1">
    <source>
        <dbReference type="SAM" id="MobiDB-lite"/>
    </source>
</evidence>
<dbReference type="InParanoid" id="A0A409VXJ2"/>
<dbReference type="PANTHER" id="PTHR40465:SF1">
    <property type="entry name" value="DUF6534 DOMAIN-CONTAINING PROTEIN"/>
    <property type="match status" value="1"/>
</dbReference>
<evidence type="ECO:0000313" key="4">
    <source>
        <dbReference type="EMBL" id="PPQ70985.1"/>
    </source>
</evidence>
<feature type="transmembrane region" description="Helical" evidence="2">
    <location>
        <begin position="170"/>
        <end position="190"/>
    </location>
</feature>
<keyword evidence="2" id="KW-0472">Membrane</keyword>
<dbReference type="InterPro" id="IPR045339">
    <property type="entry name" value="DUF6534"/>
</dbReference>
<dbReference type="AlphaFoldDB" id="A0A409VXJ2"/>
<feature type="transmembrane region" description="Helical" evidence="2">
    <location>
        <begin position="20"/>
        <end position="43"/>
    </location>
</feature>
<name>A0A409VXJ2_9AGAR</name>
<comment type="caution">
    <text evidence="4">The sequence shown here is derived from an EMBL/GenBank/DDBJ whole genome shotgun (WGS) entry which is preliminary data.</text>
</comment>
<dbReference type="PANTHER" id="PTHR40465">
    <property type="entry name" value="CHROMOSOME 1, WHOLE GENOME SHOTGUN SEQUENCE"/>
    <property type="match status" value="1"/>
</dbReference>
<evidence type="ECO:0000256" key="2">
    <source>
        <dbReference type="SAM" id="Phobius"/>
    </source>
</evidence>
<keyword evidence="2" id="KW-0812">Transmembrane</keyword>
<accession>A0A409VXJ2</accession>
<protein>
    <recommendedName>
        <fullName evidence="3">DUF6534 domain-containing protein</fullName>
    </recommendedName>
</protein>
<gene>
    <name evidence="4" type="ORF">CVT24_009940</name>
</gene>
<feature type="transmembrane region" description="Helical" evidence="2">
    <location>
        <begin position="238"/>
        <end position="261"/>
    </location>
</feature>
<feature type="transmembrane region" description="Helical" evidence="2">
    <location>
        <begin position="210"/>
        <end position="232"/>
    </location>
</feature>
<keyword evidence="2" id="KW-1133">Transmembrane helix</keyword>
<feature type="transmembrane region" description="Helical" evidence="2">
    <location>
        <begin position="93"/>
        <end position="114"/>
    </location>
</feature>